<sequence length="84" mass="9857">MEHEQGVSWKIEQGITWNMSRISGEHEQDIRWNMSRVSRDGEEKMFVDSRLRVNERVTTNKMSFVQPQSAQIACRRGHKGILVL</sequence>
<reference evidence="1 2" key="1">
    <citation type="submission" date="2015-09" db="EMBL/GenBank/DDBJ databases">
        <title>Draft genome sequence of Alicyclobacillus ferrooxydans DSM 22381.</title>
        <authorList>
            <person name="Hemp J."/>
        </authorList>
    </citation>
    <scope>NUCLEOTIDE SEQUENCE [LARGE SCALE GENOMIC DNA]</scope>
    <source>
        <strain evidence="1 2">TC-34</strain>
    </source>
</reference>
<comment type="caution">
    <text evidence="1">The sequence shown here is derived from an EMBL/GenBank/DDBJ whole genome shotgun (WGS) entry which is preliminary data.</text>
</comment>
<dbReference type="Proteomes" id="UP000050482">
    <property type="component" value="Unassembled WGS sequence"/>
</dbReference>
<protein>
    <submittedName>
        <fullName evidence="1">Uncharacterized protein</fullName>
    </submittedName>
</protein>
<gene>
    <name evidence="1" type="ORF">AN477_22005</name>
</gene>
<dbReference type="EMBL" id="LJCO01000100">
    <property type="protein sequence ID" value="KPV39895.1"/>
    <property type="molecule type" value="Genomic_DNA"/>
</dbReference>
<keyword evidence="2" id="KW-1185">Reference proteome</keyword>
<proteinExistence type="predicted"/>
<dbReference type="PATRIC" id="fig|471514.4.peg.3841"/>
<dbReference type="AlphaFoldDB" id="A0A0P9ECB6"/>
<evidence type="ECO:0000313" key="1">
    <source>
        <dbReference type="EMBL" id="KPV39895.1"/>
    </source>
</evidence>
<organism evidence="1 2">
    <name type="scientific">Alicyclobacillus ferrooxydans</name>
    <dbReference type="NCBI Taxonomy" id="471514"/>
    <lineage>
        <taxon>Bacteria</taxon>
        <taxon>Bacillati</taxon>
        <taxon>Bacillota</taxon>
        <taxon>Bacilli</taxon>
        <taxon>Bacillales</taxon>
        <taxon>Alicyclobacillaceae</taxon>
        <taxon>Alicyclobacillus</taxon>
    </lineage>
</organism>
<evidence type="ECO:0000313" key="2">
    <source>
        <dbReference type="Proteomes" id="UP000050482"/>
    </source>
</evidence>
<accession>A0A0P9ECB6</accession>
<name>A0A0P9ECB6_9BACL</name>